<keyword evidence="3 6" id="KW-0238">DNA-binding</keyword>
<accession>A0ABY4YM29</accession>
<dbReference type="InterPro" id="IPR001867">
    <property type="entry name" value="OmpR/PhoB-type_DNA-bd"/>
</dbReference>
<dbReference type="InterPro" id="IPR011006">
    <property type="entry name" value="CheY-like_superfamily"/>
</dbReference>
<dbReference type="PROSITE" id="PS51755">
    <property type="entry name" value="OMPR_PHOB"/>
    <property type="match status" value="1"/>
</dbReference>
<proteinExistence type="predicted"/>
<dbReference type="Proteomes" id="UP001056535">
    <property type="component" value="Chromosome"/>
</dbReference>
<dbReference type="RefSeq" id="WP_252623558.1">
    <property type="nucleotide sequence ID" value="NZ_CP099490.1"/>
</dbReference>
<dbReference type="InterPro" id="IPR039420">
    <property type="entry name" value="WalR-like"/>
</dbReference>
<dbReference type="Gene3D" id="6.10.250.690">
    <property type="match status" value="1"/>
</dbReference>
<evidence type="ECO:0000313" key="9">
    <source>
        <dbReference type="EMBL" id="USQ77842.1"/>
    </source>
</evidence>
<dbReference type="PANTHER" id="PTHR48111">
    <property type="entry name" value="REGULATOR OF RPOS"/>
    <property type="match status" value="1"/>
</dbReference>
<evidence type="ECO:0000256" key="3">
    <source>
        <dbReference type="ARBA" id="ARBA00023125"/>
    </source>
</evidence>
<dbReference type="SUPFAM" id="SSF52172">
    <property type="entry name" value="CheY-like"/>
    <property type="match status" value="1"/>
</dbReference>
<dbReference type="PANTHER" id="PTHR48111:SF4">
    <property type="entry name" value="DNA-BINDING DUAL TRANSCRIPTIONAL REGULATOR OMPR"/>
    <property type="match status" value="1"/>
</dbReference>
<feature type="modified residue" description="4-aspartylphosphate" evidence="5">
    <location>
        <position position="67"/>
    </location>
</feature>
<dbReference type="SMART" id="SM00862">
    <property type="entry name" value="Trans_reg_C"/>
    <property type="match status" value="1"/>
</dbReference>
<evidence type="ECO:0000259" key="8">
    <source>
        <dbReference type="PROSITE" id="PS51755"/>
    </source>
</evidence>
<keyword evidence="10" id="KW-1185">Reference proteome</keyword>
<dbReference type="InterPro" id="IPR036388">
    <property type="entry name" value="WH-like_DNA-bd_sf"/>
</dbReference>
<gene>
    <name evidence="9" type="ORF">NF557_08120</name>
</gene>
<feature type="domain" description="OmpR/PhoB-type" evidence="8">
    <location>
        <begin position="146"/>
        <end position="245"/>
    </location>
</feature>
<dbReference type="Pfam" id="PF00072">
    <property type="entry name" value="Response_reg"/>
    <property type="match status" value="1"/>
</dbReference>
<dbReference type="Pfam" id="PF00486">
    <property type="entry name" value="Trans_reg_C"/>
    <property type="match status" value="1"/>
</dbReference>
<dbReference type="InterPro" id="IPR001789">
    <property type="entry name" value="Sig_transdc_resp-reg_receiver"/>
</dbReference>
<keyword evidence="2" id="KW-0805">Transcription regulation</keyword>
<dbReference type="Gene3D" id="3.40.50.2300">
    <property type="match status" value="1"/>
</dbReference>
<evidence type="ECO:0000256" key="5">
    <source>
        <dbReference type="PROSITE-ProRule" id="PRU00169"/>
    </source>
</evidence>
<dbReference type="SMART" id="SM00448">
    <property type="entry name" value="REC"/>
    <property type="match status" value="1"/>
</dbReference>
<evidence type="ECO:0000256" key="6">
    <source>
        <dbReference type="PROSITE-ProRule" id="PRU01091"/>
    </source>
</evidence>
<dbReference type="Gene3D" id="1.10.10.10">
    <property type="entry name" value="Winged helix-like DNA-binding domain superfamily/Winged helix DNA-binding domain"/>
    <property type="match status" value="1"/>
</dbReference>
<evidence type="ECO:0000256" key="2">
    <source>
        <dbReference type="ARBA" id="ARBA00023015"/>
    </source>
</evidence>
<evidence type="ECO:0000256" key="1">
    <source>
        <dbReference type="ARBA" id="ARBA00022553"/>
    </source>
</evidence>
<organism evidence="9 10">
    <name type="scientific">Ornithinimicrobium cryptoxanthini</name>
    <dbReference type="NCBI Taxonomy" id="2934161"/>
    <lineage>
        <taxon>Bacteria</taxon>
        <taxon>Bacillati</taxon>
        <taxon>Actinomycetota</taxon>
        <taxon>Actinomycetes</taxon>
        <taxon>Micrococcales</taxon>
        <taxon>Ornithinimicrobiaceae</taxon>
        <taxon>Ornithinimicrobium</taxon>
    </lineage>
</organism>
<feature type="domain" description="Response regulatory" evidence="7">
    <location>
        <begin position="18"/>
        <end position="131"/>
    </location>
</feature>
<dbReference type="PROSITE" id="PS50110">
    <property type="entry name" value="RESPONSE_REGULATORY"/>
    <property type="match status" value="1"/>
</dbReference>
<protein>
    <submittedName>
        <fullName evidence="9">Response regulator transcription factor</fullName>
    </submittedName>
</protein>
<evidence type="ECO:0000259" key="7">
    <source>
        <dbReference type="PROSITE" id="PS50110"/>
    </source>
</evidence>
<dbReference type="EMBL" id="CP099490">
    <property type="protein sequence ID" value="USQ77842.1"/>
    <property type="molecule type" value="Genomic_DNA"/>
</dbReference>
<reference evidence="9" key="1">
    <citation type="submission" date="2022-06" db="EMBL/GenBank/DDBJ databases">
        <title>Ornithinimicrobium JY.X270.</title>
        <authorList>
            <person name="Huang Y."/>
        </authorList>
    </citation>
    <scope>NUCLEOTIDE SEQUENCE</scope>
    <source>
        <strain evidence="9">JY.X270</strain>
    </source>
</reference>
<dbReference type="CDD" id="cd00383">
    <property type="entry name" value="trans_reg_C"/>
    <property type="match status" value="1"/>
</dbReference>
<name>A0ABY4YM29_9MICO</name>
<evidence type="ECO:0000256" key="4">
    <source>
        <dbReference type="ARBA" id="ARBA00023163"/>
    </source>
</evidence>
<feature type="DNA-binding region" description="OmpR/PhoB-type" evidence="6">
    <location>
        <begin position="146"/>
        <end position="245"/>
    </location>
</feature>
<evidence type="ECO:0000313" key="10">
    <source>
        <dbReference type="Proteomes" id="UP001056535"/>
    </source>
</evidence>
<keyword evidence="1 5" id="KW-0597">Phosphoprotein</keyword>
<sequence>MTADLPPPGRRGPGRGYRVLVVDDEKPLADVVARYLLRDGYDVTVVHDGPAALQCSRRLDPDVVILDLGLPGLDGLDVCRGLREFSDCYIVMLTARAEEPDTLAGLRAGADDYMTKPFSPRELVARVQVMLRRPRQQVAKEPPAGAQLYVFGPLSIDVSAREVHLDGDRAVLTRTEFDVLQALAARAGQAMTRRQIIDGVWGETWVGDEQLVDVHVAHLRRKLGDPASGPRFIHTVRGVGYRLNVGQVTSSPEGDL</sequence>
<keyword evidence="4" id="KW-0804">Transcription</keyword>